<feature type="coiled-coil region" evidence="4">
    <location>
        <begin position="300"/>
        <end position="356"/>
    </location>
</feature>
<evidence type="ECO:0000256" key="4">
    <source>
        <dbReference type="SAM" id="Coils"/>
    </source>
</evidence>
<dbReference type="PROSITE" id="PS50089">
    <property type="entry name" value="ZF_RING_2"/>
    <property type="match status" value="1"/>
</dbReference>
<dbReference type="Pfam" id="PF13639">
    <property type="entry name" value="zf-RING_2"/>
    <property type="match status" value="1"/>
</dbReference>
<dbReference type="InterPro" id="IPR013083">
    <property type="entry name" value="Znf_RING/FYVE/PHD"/>
</dbReference>
<dbReference type="InterPro" id="IPR001841">
    <property type="entry name" value="Znf_RING"/>
</dbReference>
<dbReference type="SUPFAM" id="SSF57850">
    <property type="entry name" value="RING/U-box"/>
    <property type="match status" value="1"/>
</dbReference>
<keyword evidence="7" id="KW-1185">Reference proteome</keyword>
<feature type="coiled-coil region" evidence="4">
    <location>
        <begin position="557"/>
        <end position="620"/>
    </location>
</feature>
<evidence type="ECO:0000313" key="7">
    <source>
        <dbReference type="Proteomes" id="UP001652621"/>
    </source>
</evidence>
<name>A0ABM3ULY4_MUSDO</name>
<dbReference type="RefSeq" id="XP_058974538.1">
    <property type="nucleotide sequence ID" value="XM_059118555.1"/>
</dbReference>
<evidence type="ECO:0000256" key="2">
    <source>
        <dbReference type="ARBA" id="ARBA00022833"/>
    </source>
</evidence>
<feature type="coiled-coil region" evidence="4">
    <location>
        <begin position="171"/>
        <end position="260"/>
    </location>
</feature>
<evidence type="ECO:0000256" key="1">
    <source>
        <dbReference type="ARBA" id="ARBA00022771"/>
    </source>
</evidence>
<keyword evidence="1 3" id="KW-0863">Zinc-finger</keyword>
<keyword evidence="4" id="KW-0175">Coiled coil</keyword>
<keyword evidence="1 3" id="KW-0479">Metal-binding</keyword>
<organism evidence="7 8">
    <name type="scientific">Musca domestica</name>
    <name type="common">House fly</name>
    <dbReference type="NCBI Taxonomy" id="7370"/>
    <lineage>
        <taxon>Eukaryota</taxon>
        <taxon>Metazoa</taxon>
        <taxon>Ecdysozoa</taxon>
        <taxon>Arthropoda</taxon>
        <taxon>Hexapoda</taxon>
        <taxon>Insecta</taxon>
        <taxon>Pterygota</taxon>
        <taxon>Neoptera</taxon>
        <taxon>Endopterygota</taxon>
        <taxon>Diptera</taxon>
        <taxon>Brachycera</taxon>
        <taxon>Muscomorpha</taxon>
        <taxon>Muscoidea</taxon>
        <taxon>Muscidae</taxon>
        <taxon>Musca</taxon>
    </lineage>
</organism>
<gene>
    <name evidence="8" type="primary">LOC109611981</name>
</gene>
<dbReference type="Proteomes" id="UP001652621">
    <property type="component" value="Unplaced"/>
</dbReference>
<dbReference type="Gene3D" id="3.30.40.10">
    <property type="entry name" value="Zinc/RING finger domain, C3HC4 (zinc finger)"/>
    <property type="match status" value="1"/>
</dbReference>
<evidence type="ECO:0000259" key="6">
    <source>
        <dbReference type="PROSITE" id="PS50089"/>
    </source>
</evidence>
<feature type="domain" description="RING-type" evidence="6">
    <location>
        <begin position="107"/>
        <end position="148"/>
    </location>
</feature>
<dbReference type="GeneID" id="109611981"/>
<evidence type="ECO:0000313" key="8">
    <source>
        <dbReference type="RefSeq" id="XP_058974538.1"/>
    </source>
</evidence>
<reference evidence="8" key="1">
    <citation type="submission" date="2025-08" db="UniProtKB">
        <authorList>
            <consortium name="RefSeq"/>
        </authorList>
    </citation>
    <scope>IDENTIFICATION</scope>
    <source>
        <strain evidence="8">Aabys</strain>
        <tissue evidence="8">Whole body</tissue>
    </source>
</reference>
<evidence type="ECO:0000256" key="3">
    <source>
        <dbReference type="PROSITE-ProRule" id="PRU00175"/>
    </source>
</evidence>
<feature type="compositionally biased region" description="Polar residues" evidence="5">
    <location>
        <begin position="376"/>
        <end position="392"/>
    </location>
</feature>
<feature type="region of interest" description="Disordered" evidence="5">
    <location>
        <begin position="376"/>
        <end position="404"/>
    </location>
</feature>
<keyword evidence="2" id="KW-0862">Zinc</keyword>
<protein>
    <submittedName>
        <fullName evidence="8">Uncharacterized protein LOC109611981 isoform X1</fullName>
    </submittedName>
</protein>
<accession>A0ABM3ULY4</accession>
<evidence type="ECO:0000256" key="5">
    <source>
        <dbReference type="SAM" id="MobiDB-lite"/>
    </source>
</evidence>
<sequence length="641" mass="74811">MNGWKRRRIVFIPTLLSIDRPLFYFMPKIFIDSLFSCNIFLQRLLVIYWLGKYYRLPQSLYLVSRLKACWPRCFTSIYPDSNKFDRGITIYFWCLQTKKMAGLNLVCPICTDEFQMQDDVYSTNCGHLYHFSCMQQWRSRSTICPQCRHQNPSTHKIFLLGNSTPTPSPPKEHLEDLKMKLESSIDKINELQSQLDLTEVNFLHMQEQFTKEREIKQSIERKLAEYKNNDDNFLSLHAQYSESEERIKVLLEENDRLAVDIRCKSDEIESKNVEICMLKKQMDTALQVYQVDNGNGSSRIKFLEQQNDLLSKELARKTKEMLEQKDKNPASSEIVVKSLKQKLQLITEQLEKEITTSTQLAIDKINLQSQIQRMQLQSNNNEQTTNTPQKLRTGTKKKEPNTDRLDITSTVPASEECVQDNEPNSGVVLQKFPYREIRYPLEELIVSIGSKMNIHLQAEDVLRVRILDKFTPKKLPTTVCIHVVFRKNSLKHCFIAQQQLLRPFFGGIAIKEFVDREIHALFLYAIRNLRGVAFDTITISNNVVTAKKKSQDENGVVINSREQVNELRNKALQLSNKNVQNQISDKIVIDENYYKINAIKLDSREQVNELRNKALQLSNKNVQNRISDKIVIDENYYKINV</sequence>
<proteinExistence type="predicted"/>
<dbReference type="SMART" id="SM00184">
    <property type="entry name" value="RING"/>
    <property type="match status" value="1"/>
</dbReference>